<keyword evidence="2" id="KW-1185">Reference proteome</keyword>
<evidence type="ECO:0000313" key="1">
    <source>
        <dbReference type="EMBL" id="GBN60670.1"/>
    </source>
</evidence>
<accession>A0A4Y2QCP0</accession>
<protein>
    <recommendedName>
        <fullName evidence="3">Pre-C2HC domain-containing protein</fullName>
    </recommendedName>
</protein>
<dbReference type="OrthoDB" id="6775559at2759"/>
<organism evidence="1 2">
    <name type="scientific">Araneus ventricosus</name>
    <name type="common">Orbweaver spider</name>
    <name type="synonym">Epeira ventricosa</name>
    <dbReference type="NCBI Taxonomy" id="182803"/>
    <lineage>
        <taxon>Eukaryota</taxon>
        <taxon>Metazoa</taxon>
        <taxon>Ecdysozoa</taxon>
        <taxon>Arthropoda</taxon>
        <taxon>Chelicerata</taxon>
        <taxon>Arachnida</taxon>
        <taxon>Araneae</taxon>
        <taxon>Araneomorphae</taxon>
        <taxon>Entelegynae</taxon>
        <taxon>Araneoidea</taxon>
        <taxon>Araneidae</taxon>
        <taxon>Araneus</taxon>
    </lineage>
</organism>
<evidence type="ECO:0000313" key="2">
    <source>
        <dbReference type="Proteomes" id="UP000499080"/>
    </source>
</evidence>
<evidence type="ECO:0008006" key="3">
    <source>
        <dbReference type="Google" id="ProtNLM"/>
    </source>
</evidence>
<comment type="caution">
    <text evidence="1">The sequence shown here is derived from an EMBL/GenBank/DDBJ whole genome shotgun (WGS) entry which is preliminary data.</text>
</comment>
<proteinExistence type="predicted"/>
<name>A0A4Y2QCP0_ARAVE</name>
<dbReference type="Proteomes" id="UP000499080">
    <property type="component" value="Unassembled WGS sequence"/>
</dbReference>
<dbReference type="EMBL" id="BGPR01013446">
    <property type="protein sequence ID" value="GBN60670.1"/>
    <property type="molecule type" value="Genomic_DNA"/>
</dbReference>
<reference evidence="1 2" key="1">
    <citation type="journal article" date="2019" name="Sci. Rep.">
        <title>Orb-weaving spider Araneus ventricosus genome elucidates the spidroin gene catalogue.</title>
        <authorList>
            <person name="Kono N."/>
            <person name="Nakamura H."/>
            <person name="Ohtoshi R."/>
            <person name="Moran D.A.P."/>
            <person name="Shinohara A."/>
            <person name="Yoshida Y."/>
            <person name="Fujiwara M."/>
            <person name="Mori M."/>
            <person name="Tomita M."/>
            <person name="Arakawa K."/>
        </authorList>
    </citation>
    <scope>NUCLEOTIDE SEQUENCE [LARGE SCALE GENOMIC DNA]</scope>
</reference>
<sequence>MPLPTPSQDPEGVLLIKPKNDNVKDLETNKKLFTNLISNNNPNARVRGINKLYGGGVKIITGNTDETNAIKDLFLEKGAADLITNFDFVLPGRRVPELILYNVDKGVDEESLKKGLLSKNITLADAENKPHFKIDFKIPARDPKCNHWVMSINPKKYSEFSGKGGFYFEFSKLRLSEFISVKQCRVCFGFEHPSKNCDRAESPK</sequence>
<gene>
    <name evidence="1" type="ORF">AVEN_91443_1</name>
</gene>
<dbReference type="AlphaFoldDB" id="A0A4Y2QCP0"/>